<dbReference type="PANTHER" id="PTHR30466:SF11">
    <property type="entry name" value="FLAVIN-DEPENDENT MONOOXYGENASE, REDUCTASE SUBUNIT HSAB"/>
    <property type="match status" value="1"/>
</dbReference>
<name>A0A7X1KMG9_9SPHN</name>
<dbReference type="SMART" id="SM00903">
    <property type="entry name" value="Flavin_Reduct"/>
    <property type="match status" value="1"/>
</dbReference>
<dbReference type="EMBL" id="JACLAW010000010">
    <property type="protein sequence ID" value="MBC2666627.1"/>
    <property type="molecule type" value="Genomic_DNA"/>
</dbReference>
<reference evidence="4 5" key="1">
    <citation type="submission" date="2020-08" db="EMBL/GenBank/DDBJ databases">
        <title>The genome sequence of type strain Novosphingobium flavum NBRC 111647.</title>
        <authorList>
            <person name="Liu Y."/>
        </authorList>
    </citation>
    <scope>NUCLEOTIDE SEQUENCE [LARGE SCALE GENOMIC DNA]</scope>
    <source>
        <strain evidence="4 5">NBRC 111647</strain>
    </source>
</reference>
<dbReference type="InterPro" id="IPR002563">
    <property type="entry name" value="Flavin_Rdtase-like_dom"/>
</dbReference>
<dbReference type="RefSeq" id="WP_185664937.1">
    <property type="nucleotide sequence ID" value="NZ_JACLAW010000010.1"/>
</dbReference>
<comment type="similarity">
    <text evidence="1">Belongs to the non-flavoprotein flavin reductase family.</text>
</comment>
<dbReference type="AlphaFoldDB" id="A0A7X1KMG9"/>
<accession>A0A7X1KMG9</accession>
<feature type="domain" description="Flavin reductase like" evidence="3">
    <location>
        <begin position="15"/>
        <end position="158"/>
    </location>
</feature>
<dbReference type="InterPro" id="IPR050268">
    <property type="entry name" value="NADH-dep_flavin_reductase"/>
</dbReference>
<dbReference type="GO" id="GO:0010181">
    <property type="term" value="F:FMN binding"/>
    <property type="evidence" value="ECO:0007669"/>
    <property type="project" value="InterPro"/>
</dbReference>
<dbReference type="SUPFAM" id="SSF50475">
    <property type="entry name" value="FMN-binding split barrel"/>
    <property type="match status" value="1"/>
</dbReference>
<evidence type="ECO:0000313" key="5">
    <source>
        <dbReference type="Proteomes" id="UP000566813"/>
    </source>
</evidence>
<evidence type="ECO:0000259" key="3">
    <source>
        <dbReference type="SMART" id="SM00903"/>
    </source>
</evidence>
<evidence type="ECO:0000256" key="1">
    <source>
        <dbReference type="ARBA" id="ARBA00008898"/>
    </source>
</evidence>
<gene>
    <name evidence="4" type="ORF">H7F51_13975</name>
</gene>
<dbReference type="Gene3D" id="2.30.110.10">
    <property type="entry name" value="Electron Transport, Fmn-binding Protein, Chain A"/>
    <property type="match status" value="1"/>
</dbReference>
<proteinExistence type="inferred from homology"/>
<evidence type="ECO:0000313" key="4">
    <source>
        <dbReference type="EMBL" id="MBC2666627.1"/>
    </source>
</evidence>
<dbReference type="Proteomes" id="UP000566813">
    <property type="component" value="Unassembled WGS sequence"/>
</dbReference>
<dbReference type="Pfam" id="PF01613">
    <property type="entry name" value="Flavin_Reduct"/>
    <property type="match status" value="1"/>
</dbReference>
<dbReference type="GO" id="GO:0042602">
    <property type="term" value="F:riboflavin reductase (NADPH) activity"/>
    <property type="evidence" value="ECO:0007669"/>
    <property type="project" value="TreeGrafter"/>
</dbReference>
<comment type="caution">
    <text evidence="4">The sequence shown here is derived from an EMBL/GenBank/DDBJ whole genome shotgun (WGS) entry which is preliminary data.</text>
</comment>
<evidence type="ECO:0000256" key="2">
    <source>
        <dbReference type="ARBA" id="ARBA00023002"/>
    </source>
</evidence>
<keyword evidence="5" id="KW-1185">Reference proteome</keyword>
<dbReference type="PANTHER" id="PTHR30466">
    <property type="entry name" value="FLAVIN REDUCTASE"/>
    <property type="match status" value="1"/>
</dbReference>
<protein>
    <submittedName>
        <fullName evidence="4">Flavin reductase family protein</fullName>
    </submittedName>
</protein>
<keyword evidence="2" id="KW-0560">Oxidoreductase</keyword>
<dbReference type="InterPro" id="IPR012349">
    <property type="entry name" value="Split_barrel_FMN-bd"/>
</dbReference>
<organism evidence="4 5">
    <name type="scientific">Novosphingobium flavum</name>
    <dbReference type="NCBI Taxonomy" id="1778672"/>
    <lineage>
        <taxon>Bacteria</taxon>
        <taxon>Pseudomonadati</taxon>
        <taxon>Pseudomonadota</taxon>
        <taxon>Alphaproteobacteria</taxon>
        <taxon>Sphingomonadales</taxon>
        <taxon>Sphingomonadaceae</taxon>
        <taxon>Novosphingobium</taxon>
    </lineage>
</organism>
<sequence length="163" mass="17512">MSEMRIEAATFREVLGNYPTGVCVITAMGAEAQPIGMVVGSFSSISLDPPLVGFFPGKNSQSWPLIAASGHFCVNVLASDQVALCRQIAAPGDKFKDVEYTLSHHGLPVLEGAMAAIECRVEQVIEAGDHWLVLGRVLGLEARRDADPMLFFRGAYGGFAKRD</sequence>